<dbReference type="Gene3D" id="3.30.460.10">
    <property type="entry name" value="Beta Polymerase, domain 2"/>
    <property type="match status" value="1"/>
</dbReference>
<dbReference type="PANTHER" id="PTHR43852:SF3">
    <property type="entry name" value="NUCLEOTIDYLTRANSFERASE"/>
    <property type="match status" value="1"/>
</dbReference>
<dbReference type="AlphaFoldDB" id="A0A653ET45"/>
<dbReference type="PANTHER" id="PTHR43852">
    <property type="entry name" value="NUCLEOTIDYLTRANSFERASE"/>
    <property type="match status" value="1"/>
</dbReference>
<dbReference type="CDD" id="cd05403">
    <property type="entry name" value="NT_KNTase_like"/>
    <property type="match status" value="1"/>
</dbReference>
<name>A0A653ET45_9MYCO</name>
<evidence type="ECO:0000313" key="2">
    <source>
        <dbReference type="EMBL" id="VTP00657.1"/>
    </source>
</evidence>
<dbReference type="InterPro" id="IPR043519">
    <property type="entry name" value="NT_sf"/>
</dbReference>
<sequence>MAIPALGEAECRTHGQYVQRSPCIAADSPNEFECSRGEGSLSGRLRRFVAGVALYGDSADDERIPHMTDVATRTAEAVEMLQRHGAVFAYLHGSRATGTARQTSDIDIAAYFGVRPPQAFELLLPSGVDLLVLDEAPLEIAGRVALHGSLLFETDRQARVVWEATTRKIYLDELPRINRAHREFADAVRRGR</sequence>
<accession>A0A653ET45</accession>
<feature type="domain" description="Polymerase beta nucleotidyltransferase" evidence="1">
    <location>
        <begin position="79"/>
        <end position="156"/>
    </location>
</feature>
<proteinExistence type="predicted"/>
<organism evidence="2">
    <name type="scientific">Mycobacterium riyadhense</name>
    <dbReference type="NCBI Taxonomy" id="486698"/>
    <lineage>
        <taxon>Bacteria</taxon>
        <taxon>Bacillati</taxon>
        <taxon>Actinomycetota</taxon>
        <taxon>Actinomycetes</taxon>
        <taxon>Mycobacteriales</taxon>
        <taxon>Mycobacteriaceae</taxon>
        <taxon>Mycobacterium</taxon>
    </lineage>
</organism>
<dbReference type="InterPro" id="IPR052930">
    <property type="entry name" value="TA_antitoxin_MntA"/>
</dbReference>
<reference evidence="2" key="1">
    <citation type="submission" date="2019-05" db="EMBL/GenBank/DDBJ databases">
        <authorList>
            <person name="Naeem R."/>
            <person name="Antony C."/>
            <person name="Guan Q."/>
        </authorList>
    </citation>
    <scope>NUCLEOTIDE SEQUENCE</scope>
    <source>
        <strain evidence="2">2</strain>
    </source>
</reference>
<dbReference type="InterPro" id="IPR041633">
    <property type="entry name" value="Polbeta"/>
</dbReference>
<dbReference type="EMBL" id="LR589106">
    <property type="protein sequence ID" value="VTP00657.1"/>
    <property type="molecule type" value="Genomic_DNA"/>
</dbReference>
<evidence type="ECO:0000259" key="1">
    <source>
        <dbReference type="Pfam" id="PF18765"/>
    </source>
</evidence>
<dbReference type="Pfam" id="PF18765">
    <property type="entry name" value="Polbeta"/>
    <property type="match status" value="1"/>
</dbReference>
<dbReference type="SUPFAM" id="SSF81301">
    <property type="entry name" value="Nucleotidyltransferase"/>
    <property type="match status" value="1"/>
</dbReference>
<protein>
    <recommendedName>
        <fullName evidence="1">Polymerase beta nucleotidyltransferase domain-containing protein</fullName>
    </recommendedName>
</protein>
<gene>
    <name evidence="2" type="ORF">BIN_B_03657</name>
</gene>